<protein>
    <recommendedName>
        <fullName evidence="2">NYN domain-containing protein</fullName>
    </recommendedName>
</protein>
<dbReference type="PANTHER" id="PTHR14379">
    <property type="entry name" value="LIMKAIN B LKAP"/>
    <property type="match status" value="1"/>
</dbReference>
<dbReference type="PANTHER" id="PTHR14379:SF3">
    <property type="entry name" value="MEIOSIS REGULATOR AND MRNA STABILITY FACTOR 1"/>
    <property type="match status" value="1"/>
</dbReference>
<name>A0A286UVT3_9AGAM</name>
<dbReference type="Pfam" id="PF01936">
    <property type="entry name" value="NYN"/>
    <property type="match status" value="1"/>
</dbReference>
<feature type="compositionally biased region" description="Polar residues" evidence="1">
    <location>
        <begin position="150"/>
        <end position="166"/>
    </location>
</feature>
<dbReference type="Gene3D" id="3.40.50.1010">
    <property type="entry name" value="5'-nuclease"/>
    <property type="match status" value="1"/>
</dbReference>
<sequence>MKRIGIFWDYENCKLPDGKTGYTVAGNIRRAAERLGDEISVFKAYLDIYLEDSTSKRSQAELQASGVSLIHCPHLNRKEVADRVLVVDFLVFALESKEPVTLILITGDRDFTYALSALQMKGHDVYVIHPPDKAPDSRRFSGQRPPIEQATRSNMESNLQISSSFQRPADRSYRPQPGGSLPTPQPSSYSLRPAQLNAVSGKKPMDHSKPLDQGKPSTDRFALVDTSNSLDTPNKFTNHQFPKGPPGRSLKAEGSQPPENKPTVAPSMNNDVSLSSYSDMEISSSPRRSESPDSIVEISASTFITGVMTSNSAKRTAREGSLLATSSFSNNNKRSKYEARFNELIKVLREGEERGLTSLPCDVIDNRLRSINPNVYLEQGVTEVRAYLRQAEQAHVVFFTDIEWNGCNGWVALRSAKSMTDSGTGTTSNNTIDAATGLMKKLKVSSKRRKKKRAKKTYLDLVRALREHRAKGKLTLSKDEIRGVLRSIMGKNSVKGKKLLAHLNKAHREGVLIVQPEGEGAKIQLHPDHY</sequence>
<organism evidence="3 4">
    <name type="scientific">Pyrrhoderma noxium</name>
    <dbReference type="NCBI Taxonomy" id="2282107"/>
    <lineage>
        <taxon>Eukaryota</taxon>
        <taxon>Fungi</taxon>
        <taxon>Dikarya</taxon>
        <taxon>Basidiomycota</taxon>
        <taxon>Agaricomycotina</taxon>
        <taxon>Agaricomycetes</taxon>
        <taxon>Hymenochaetales</taxon>
        <taxon>Hymenochaetaceae</taxon>
        <taxon>Pyrrhoderma</taxon>
    </lineage>
</organism>
<evidence type="ECO:0000313" key="3">
    <source>
        <dbReference type="EMBL" id="PAV23720.1"/>
    </source>
</evidence>
<dbReference type="GO" id="GO:0010468">
    <property type="term" value="P:regulation of gene expression"/>
    <property type="evidence" value="ECO:0007669"/>
    <property type="project" value="InterPro"/>
</dbReference>
<dbReference type="Proteomes" id="UP000217199">
    <property type="component" value="Unassembled WGS sequence"/>
</dbReference>
<comment type="caution">
    <text evidence="3">The sequence shown here is derived from an EMBL/GenBank/DDBJ whole genome shotgun (WGS) entry which is preliminary data.</text>
</comment>
<feature type="compositionally biased region" description="Polar residues" evidence="1">
    <location>
        <begin position="225"/>
        <end position="240"/>
    </location>
</feature>
<dbReference type="STRING" id="2282107.A0A286UVT3"/>
<reference evidence="3 4" key="1">
    <citation type="journal article" date="2017" name="Mol. Ecol.">
        <title>Comparative and population genomic landscape of Phellinus noxius: A hypervariable fungus causing root rot in trees.</title>
        <authorList>
            <person name="Chung C.L."/>
            <person name="Lee T.J."/>
            <person name="Akiba M."/>
            <person name="Lee H.H."/>
            <person name="Kuo T.H."/>
            <person name="Liu D."/>
            <person name="Ke H.M."/>
            <person name="Yokoi T."/>
            <person name="Roa M.B."/>
            <person name="Lu M.J."/>
            <person name="Chang Y.Y."/>
            <person name="Ann P.J."/>
            <person name="Tsai J.N."/>
            <person name="Chen C.Y."/>
            <person name="Tzean S.S."/>
            <person name="Ota Y."/>
            <person name="Hattori T."/>
            <person name="Sahashi N."/>
            <person name="Liou R.F."/>
            <person name="Kikuchi T."/>
            <person name="Tsai I.J."/>
        </authorList>
    </citation>
    <scope>NUCLEOTIDE SEQUENCE [LARGE SCALE GENOMIC DNA]</scope>
    <source>
        <strain evidence="3 4">FFPRI411160</strain>
    </source>
</reference>
<dbReference type="InParanoid" id="A0A286UVT3"/>
<dbReference type="GO" id="GO:1905762">
    <property type="term" value="F:CCR4-NOT complex binding"/>
    <property type="evidence" value="ECO:0007669"/>
    <property type="project" value="TreeGrafter"/>
</dbReference>
<gene>
    <name evidence="3" type="ORF">PNOK_0078800</name>
</gene>
<feature type="domain" description="NYN" evidence="2">
    <location>
        <begin position="3"/>
        <end position="136"/>
    </location>
</feature>
<dbReference type="CDD" id="cd10910">
    <property type="entry name" value="PIN_limkain_b1_N_like"/>
    <property type="match status" value="1"/>
</dbReference>
<feature type="compositionally biased region" description="Basic and acidic residues" evidence="1">
    <location>
        <begin position="203"/>
        <end position="212"/>
    </location>
</feature>
<feature type="compositionally biased region" description="Basic and acidic residues" evidence="1">
    <location>
        <begin position="129"/>
        <end position="139"/>
    </location>
</feature>
<feature type="region of interest" description="Disordered" evidence="1">
    <location>
        <begin position="129"/>
        <end position="294"/>
    </location>
</feature>
<dbReference type="AlphaFoldDB" id="A0A286UVT3"/>
<proteinExistence type="predicted"/>
<dbReference type="GO" id="GO:0005777">
    <property type="term" value="C:peroxisome"/>
    <property type="evidence" value="ECO:0007669"/>
    <property type="project" value="InterPro"/>
</dbReference>
<dbReference type="EMBL" id="NBII01000001">
    <property type="protein sequence ID" value="PAV23720.1"/>
    <property type="molecule type" value="Genomic_DNA"/>
</dbReference>
<evidence type="ECO:0000256" key="1">
    <source>
        <dbReference type="SAM" id="MobiDB-lite"/>
    </source>
</evidence>
<evidence type="ECO:0000313" key="4">
    <source>
        <dbReference type="Proteomes" id="UP000217199"/>
    </source>
</evidence>
<keyword evidence="4" id="KW-1185">Reference proteome</keyword>
<dbReference type="OrthoDB" id="549353at2759"/>
<feature type="compositionally biased region" description="Polar residues" evidence="1">
    <location>
        <begin position="266"/>
        <end position="278"/>
    </location>
</feature>
<dbReference type="GO" id="GO:0004540">
    <property type="term" value="F:RNA nuclease activity"/>
    <property type="evidence" value="ECO:0007669"/>
    <property type="project" value="InterPro"/>
</dbReference>
<dbReference type="InterPro" id="IPR021139">
    <property type="entry name" value="NYN"/>
</dbReference>
<evidence type="ECO:0000259" key="2">
    <source>
        <dbReference type="Pfam" id="PF01936"/>
    </source>
</evidence>
<dbReference type="InterPro" id="IPR024768">
    <property type="entry name" value="Marf1"/>
</dbReference>
<accession>A0A286UVT3</accession>